<name>A0A3N4R3P8_9ACTN</name>
<dbReference type="Proteomes" id="UP000266906">
    <property type="component" value="Unassembled WGS sequence"/>
</dbReference>
<proteinExistence type="predicted"/>
<keyword evidence="2" id="KW-1185">Reference proteome</keyword>
<organism evidence="1 2">
    <name type="scientific">Kitasatospora cineracea</name>
    <dbReference type="NCBI Taxonomy" id="88074"/>
    <lineage>
        <taxon>Bacteria</taxon>
        <taxon>Bacillati</taxon>
        <taxon>Actinomycetota</taxon>
        <taxon>Actinomycetes</taxon>
        <taxon>Kitasatosporales</taxon>
        <taxon>Streptomycetaceae</taxon>
        <taxon>Kitasatospora</taxon>
    </lineage>
</organism>
<reference evidence="1 2" key="1">
    <citation type="submission" date="2018-11" db="EMBL/GenBank/DDBJ databases">
        <title>Sequencing the genomes of 1000 actinobacteria strains.</title>
        <authorList>
            <person name="Klenk H.-P."/>
        </authorList>
    </citation>
    <scope>NUCLEOTIDE SEQUENCE [LARGE SCALE GENOMIC DNA]</scope>
    <source>
        <strain evidence="1 2">DSM 44781</strain>
    </source>
</reference>
<gene>
    <name evidence="1" type="ORF">EDD38_7326</name>
</gene>
<dbReference type="AlphaFoldDB" id="A0A3N4R3P8"/>
<comment type="caution">
    <text evidence="1">The sequence shown here is derived from an EMBL/GenBank/DDBJ whole genome shotgun (WGS) entry which is preliminary data.</text>
</comment>
<sequence>MPALGERNSCRPCCLGRYRSGMVSGRPELISPATRSAFRSLCTDIVLRVIQTAWENQGFAPVEPEDLRYEDSEARCTAFQLLCPGRGLV</sequence>
<dbReference type="EMBL" id="RKQG01000003">
    <property type="protein sequence ID" value="RPE28018.1"/>
    <property type="molecule type" value="Genomic_DNA"/>
</dbReference>
<evidence type="ECO:0000313" key="2">
    <source>
        <dbReference type="Proteomes" id="UP000266906"/>
    </source>
</evidence>
<protein>
    <submittedName>
        <fullName evidence="1">Uncharacterized protein</fullName>
    </submittedName>
</protein>
<accession>A0A3N4R3P8</accession>
<evidence type="ECO:0000313" key="1">
    <source>
        <dbReference type="EMBL" id="RPE28018.1"/>
    </source>
</evidence>